<feature type="chain" id="PRO_5015681074" evidence="8">
    <location>
        <begin position="21"/>
        <end position="420"/>
    </location>
</feature>
<evidence type="ECO:0000256" key="2">
    <source>
        <dbReference type="ARBA" id="ARBA00007613"/>
    </source>
</evidence>
<dbReference type="InterPro" id="IPR051906">
    <property type="entry name" value="TolC-like"/>
</dbReference>
<dbReference type="Proteomes" id="UP000243525">
    <property type="component" value="Unassembled WGS sequence"/>
</dbReference>
<keyword evidence="4" id="KW-1134">Transmembrane beta strand</keyword>
<evidence type="ECO:0000256" key="1">
    <source>
        <dbReference type="ARBA" id="ARBA00004442"/>
    </source>
</evidence>
<keyword evidence="5" id="KW-0812">Transmembrane</keyword>
<keyword evidence="6" id="KW-0472">Membrane</keyword>
<evidence type="ECO:0000313" key="9">
    <source>
        <dbReference type="EMBL" id="PTN09915.1"/>
    </source>
</evidence>
<evidence type="ECO:0000256" key="7">
    <source>
        <dbReference type="ARBA" id="ARBA00023237"/>
    </source>
</evidence>
<dbReference type="PANTHER" id="PTHR30026">
    <property type="entry name" value="OUTER MEMBRANE PROTEIN TOLC"/>
    <property type="match status" value="1"/>
</dbReference>
<evidence type="ECO:0000256" key="8">
    <source>
        <dbReference type="SAM" id="SignalP"/>
    </source>
</evidence>
<dbReference type="Gene3D" id="1.20.1600.10">
    <property type="entry name" value="Outer membrane efflux proteins (OEP)"/>
    <property type="match status" value="1"/>
</dbReference>
<proteinExistence type="inferred from homology"/>
<reference evidence="9 10" key="1">
    <citation type="submission" date="2018-04" db="EMBL/GenBank/DDBJ databases">
        <title>Genomic Encyclopedia of Archaeal and Bacterial Type Strains, Phase II (KMG-II): from individual species to whole genera.</title>
        <authorList>
            <person name="Goeker M."/>
        </authorList>
    </citation>
    <scope>NUCLEOTIDE SEQUENCE [LARGE SCALE GENOMIC DNA]</scope>
    <source>
        <strain evidence="9 10">DSM 28823</strain>
    </source>
</reference>
<organism evidence="9 10">
    <name type="scientific">Mangrovibacterium marinum</name>
    <dbReference type="NCBI Taxonomy" id="1639118"/>
    <lineage>
        <taxon>Bacteria</taxon>
        <taxon>Pseudomonadati</taxon>
        <taxon>Bacteroidota</taxon>
        <taxon>Bacteroidia</taxon>
        <taxon>Marinilabiliales</taxon>
        <taxon>Prolixibacteraceae</taxon>
        <taxon>Mangrovibacterium</taxon>
    </lineage>
</organism>
<dbReference type="InterPro" id="IPR003423">
    <property type="entry name" value="OMP_efflux"/>
</dbReference>
<name>A0A2T5C4X0_9BACT</name>
<evidence type="ECO:0000256" key="5">
    <source>
        <dbReference type="ARBA" id="ARBA00022692"/>
    </source>
</evidence>
<keyword evidence="7" id="KW-0998">Cell outer membrane</keyword>
<gene>
    <name evidence="9" type="ORF">C8N47_103212</name>
</gene>
<dbReference type="GO" id="GO:0015562">
    <property type="term" value="F:efflux transmembrane transporter activity"/>
    <property type="evidence" value="ECO:0007669"/>
    <property type="project" value="InterPro"/>
</dbReference>
<accession>A0A2T5C4X0</accession>
<dbReference type="AlphaFoldDB" id="A0A2T5C4X0"/>
<evidence type="ECO:0000256" key="6">
    <source>
        <dbReference type="ARBA" id="ARBA00023136"/>
    </source>
</evidence>
<dbReference type="GO" id="GO:0009279">
    <property type="term" value="C:cell outer membrane"/>
    <property type="evidence" value="ECO:0007669"/>
    <property type="project" value="UniProtKB-SubCell"/>
</dbReference>
<comment type="caution">
    <text evidence="9">The sequence shown here is derived from an EMBL/GenBank/DDBJ whole genome shotgun (WGS) entry which is preliminary data.</text>
</comment>
<dbReference type="PANTHER" id="PTHR30026:SF20">
    <property type="entry name" value="OUTER MEMBRANE PROTEIN TOLC"/>
    <property type="match status" value="1"/>
</dbReference>
<keyword evidence="3" id="KW-0813">Transport</keyword>
<dbReference type="GO" id="GO:0015288">
    <property type="term" value="F:porin activity"/>
    <property type="evidence" value="ECO:0007669"/>
    <property type="project" value="TreeGrafter"/>
</dbReference>
<keyword evidence="8" id="KW-0732">Signal</keyword>
<sequence length="420" mass="47245">MKTRISLIMLLLLPAQLLFAQQEVSLSDCQEWARDVHPLLKQKELYQKMSSLKLDNIKTAWLPQLGVNAQASYQSDVTHIGISLPAVDIPTVSKDQYKAYLDVKQNIWDGGISKARENVEEAQNLADQQGVEVSLYQVRKQVDDLFFSCFLIQQNLDLLGKKQETLEARKLQMESALANGAILQSDLDQVLAELIKVAQQQLELQTSRETTLAALAILTGKEPSDLQNLEIGTSEIGTDTEIVRPEMDLFRQQADLLSASADLTQKARNPKLFGFGQAGYGRPALNMLNDSFDTYYQVGLGLSWTPFDWKQTKRSKEVIQLQQEMVQTEQAQFERNITIALDGQSRKIEQLQQILKSDRELIGLQERIAKSSASKLENGTITTADYLQDLNAELAARITFETHKVQLEAAKITYQNLLGQ</sequence>
<evidence type="ECO:0000313" key="10">
    <source>
        <dbReference type="Proteomes" id="UP000243525"/>
    </source>
</evidence>
<keyword evidence="10" id="KW-1185">Reference proteome</keyword>
<dbReference type="OrthoDB" id="976750at2"/>
<dbReference type="SUPFAM" id="SSF56954">
    <property type="entry name" value="Outer membrane efflux proteins (OEP)"/>
    <property type="match status" value="1"/>
</dbReference>
<dbReference type="Pfam" id="PF02321">
    <property type="entry name" value="OEP"/>
    <property type="match status" value="1"/>
</dbReference>
<protein>
    <submittedName>
        <fullName evidence="9">Outer membrane protein TolC</fullName>
    </submittedName>
</protein>
<comment type="subcellular location">
    <subcellularLocation>
        <location evidence="1">Cell outer membrane</location>
    </subcellularLocation>
</comment>
<evidence type="ECO:0000256" key="4">
    <source>
        <dbReference type="ARBA" id="ARBA00022452"/>
    </source>
</evidence>
<evidence type="ECO:0000256" key="3">
    <source>
        <dbReference type="ARBA" id="ARBA00022448"/>
    </source>
</evidence>
<dbReference type="EMBL" id="QAAD01000003">
    <property type="protein sequence ID" value="PTN09915.1"/>
    <property type="molecule type" value="Genomic_DNA"/>
</dbReference>
<dbReference type="RefSeq" id="WP_107821296.1">
    <property type="nucleotide sequence ID" value="NZ_OY782574.1"/>
</dbReference>
<dbReference type="GO" id="GO:1990281">
    <property type="term" value="C:efflux pump complex"/>
    <property type="evidence" value="ECO:0007669"/>
    <property type="project" value="TreeGrafter"/>
</dbReference>
<comment type="similarity">
    <text evidence="2">Belongs to the outer membrane factor (OMF) (TC 1.B.17) family.</text>
</comment>
<feature type="signal peptide" evidence="8">
    <location>
        <begin position="1"/>
        <end position="20"/>
    </location>
</feature>